<keyword evidence="2" id="KW-1133">Transmembrane helix</keyword>
<feature type="compositionally biased region" description="Low complexity" evidence="1">
    <location>
        <begin position="78"/>
        <end position="90"/>
    </location>
</feature>
<sequence>MITLGLIYTLIILTLLAFAIYEHIHAQSLSLPISPGLTILTILLPILSALNTAYLYRVTTTTTSPNPQNPPKCIAAHSSSTITPNPSNPSQQLTHLRPAHAPRRPQQSSTSPGPLRSLLPTLSQTLQTTQLVLSLILLSVATSSLTSSPFSSFPNSGPGSIEHCALEQTWSHFFRAHDADTIRKIQDILGCCGFRSPKHMSWPFPSAGKGTEQCGQMWPERREGCAGKWEGEFRGVMGGEIGVVAGVLVVQILGWGVGRWMATRRARTGATRRRGGQDGRATAGGRGRDGSGMVNGEGHGGQGGDGNNNWWNKLLQSFGVPHGDEEDGYRGLEDGGAQRRPLLGAGQNGEGHVGIEEVDDDEDGEGRDVERGGSDEESRSGSERRGGNGYGSATSRVQPSGIHVADPWAEGN</sequence>
<dbReference type="AlphaFoldDB" id="A0AAJ0MQT8"/>
<accession>A0AAJ0MQT8</accession>
<feature type="region of interest" description="Disordered" evidence="1">
    <location>
        <begin position="266"/>
        <end position="412"/>
    </location>
</feature>
<feature type="transmembrane region" description="Helical" evidence="2">
    <location>
        <begin position="6"/>
        <end position="24"/>
    </location>
</feature>
<evidence type="ECO:0000256" key="1">
    <source>
        <dbReference type="SAM" id="MobiDB-lite"/>
    </source>
</evidence>
<feature type="compositionally biased region" description="Basic and acidic residues" evidence="1">
    <location>
        <begin position="328"/>
        <end position="337"/>
    </location>
</feature>
<dbReference type="Proteomes" id="UP001285908">
    <property type="component" value="Unassembled WGS sequence"/>
</dbReference>
<dbReference type="GeneID" id="87873509"/>
<feature type="compositionally biased region" description="Gly residues" evidence="1">
    <location>
        <begin position="293"/>
        <end position="306"/>
    </location>
</feature>
<evidence type="ECO:0000313" key="4">
    <source>
        <dbReference type="Proteomes" id="UP001285908"/>
    </source>
</evidence>
<comment type="caution">
    <text evidence="3">The sequence shown here is derived from an EMBL/GenBank/DDBJ whole genome shotgun (WGS) entry which is preliminary data.</text>
</comment>
<dbReference type="RefSeq" id="XP_062692417.1">
    <property type="nucleotide sequence ID" value="XM_062835887.1"/>
</dbReference>
<evidence type="ECO:0000256" key="2">
    <source>
        <dbReference type="SAM" id="Phobius"/>
    </source>
</evidence>
<feature type="compositionally biased region" description="Acidic residues" evidence="1">
    <location>
        <begin position="356"/>
        <end position="365"/>
    </location>
</feature>
<dbReference type="EMBL" id="JAULSX010000005">
    <property type="protein sequence ID" value="KAK3491234.1"/>
    <property type="molecule type" value="Genomic_DNA"/>
</dbReference>
<organism evidence="3 4">
    <name type="scientific">Neurospora hispaniola</name>
    <dbReference type="NCBI Taxonomy" id="588809"/>
    <lineage>
        <taxon>Eukaryota</taxon>
        <taxon>Fungi</taxon>
        <taxon>Dikarya</taxon>
        <taxon>Ascomycota</taxon>
        <taxon>Pezizomycotina</taxon>
        <taxon>Sordariomycetes</taxon>
        <taxon>Sordariomycetidae</taxon>
        <taxon>Sordariales</taxon>
        <taxon>Sordariaceae</taxon>
        <taxon>Neurospora</taxon>
    </lineage>
</organism>
<gene>
    <name evidence="3" type="ORF">B0T23DRAFT_341222</name>
</gene>
<feature type="transmembrane region" description="Helical" evidence="2">
    <location>
        <begin position="36"/>
        <end position="56"/>
    </location>
</feature>
<feature type="region of interest" description="Disordered" evidence="1">
    <location>
        <begin position="61"/>
        <end position="118"/>
    </location>
</feature>
<protein>
    <recommendedName>
        <fullName evidence="5">Tetraspanin Tsp3</fullName>
    </recommendedName>
</protein>
<evidence type="ECO:0000313" key="3">
    <source>
        <dbReference type="EMBL" id="KAK3491234.1"/>
    </source>
</evidence>
<reference evidence="3 4" key="1">
    <citation type="journal article" date="2023" name="Mol. Phylogenet. Evol.">
        <title>Genome-scale phylogeny and comparative genomics of the fungal order Sordariales.</title>
        <authorList>
            <person name="Hensen N."/>
            <person name="Bonometti L."/>
            <person name="Westerberg I."/>
            <person name="Brannstrom I.O."/>
            <person name="Guillou S."/>
            <person name="Cros-Aarteil S."/>
            <person name="Calhoun S."/>
            <person name="Haridas S."/>
            <person name="Kuo A."/>
            <person name="Mondo S."/>
            <person name="Pangilinan J."/>
            <person name="Riley R."/>
            <person name="LaButti K."/>
            <person name="Andreopoulos B."/>
            <person name="Lipzen A."/>
            <person name="Chen C."/>
            <person name="Yan M."/>
            <person name="Daum C."/>
            <person name="Ng V."/>
            <person name="Clum A."/>
            <person name="Steindorff A."/>
            <person name="Ohm R.A."/>
            <person name="Martin F."/>
            <person name="Silar P."/>
            <person name="Natvig D.O."/>
            <person name="Lalanne C."/>
            <person name="Gautier V."/>
            <person name="Ament-Velasquez S.L."/>
            <person name="Kruys A."/>
            <person name="Hutchinson M.I."/>
            <person name="Powell A.J."/>
            <person name="Barry K."/>
            <person name="Miller A.N."/>
            <person name="Grigoriev I.V."/>
            <person name="Debuchy R."/>
            <person name="Gladieux P."/>
            <person name="Hiltunen Thoren M."/>
            <person name="Johannesson H."/>
        </authorList>
    </citation>
    <scope>NUCLEOTIDE SEQUENCE [LARGE SCALE GENOMIC DNA]</scope>
    <source>
        <strain evidence="3 4">FGSC 10403</strain>
    </source>
</reference>
<proteinExistence type="predicted"/>
<name>A0AAJ0MQT8_9PEZI</name>
<evidence type="ECO:0008006" key="5">
    <source>
        <dbReference type="Google" id="ProtNLM"/>
    </source>
</evidence>
<keyword evidence="2" id="KW-0812">Transmembrane</keyword>
<keyword evidence="4" id="KW-1185">Reference proteome</keyword>
<keyword evidence="2" id="KW-0472">Membrane</keyword>
<feature type="compositionally biased region" description="Basic and acidic residues" evidence="1">
    <location>
        <begin position="366"/>
        <end position="386"/>
    </location>
</feature>